<dbReference type="InterPro" id="IPR016024">
    <property type="entry name" value="ARM-type_fold"/>
</dbReference>
<dbReference type="Proteomes" id="UP001652564">
    <property type="component" value="Unassembled WGS sequence"/>
</dbReference>
<dbReference type="RefSeq" id="WP_263738822.1">
    <property type="nucleotide sequence ID" value="NZ_JAOWKZ010000001.1"/>
</dbReference>
<dbReference type="Gene3D" id="1.25.40.290">
    <property type="entry name" value="ARM repeat domains"/>
    <property type="match status" value="1"/>
</dbReference>
<protein>
    <submittedName>
        <fullName evidence="1">DNA alkylation repair protein</fullName>
    </submittedName>
</protein>
<proteinExistence type="predicted"/>
<dbReference type="EMBL" id="JAOWKZ010000001">
    <property type="protein sequence ID" value="MCV2871657.1"/>
    <property type="molecule type" value="Genomic_DNA"/>
</dbReference>
<comment type="caution">
    <text evidence="1">The sequence shown here is derived from an EMBL/GenBank/DDBJ whole genome shotgun (WGS) entry which is preliminary data.</text>
</comment>
<reference evidence="1 2" key="1">
    <citation type="submission" date="2022-10" db="EMBL/GenBank/DDBJ databases">
        <title>Defluviimonas sp. nov., isolated from ocean surface sediments.</title>
        <authorList>
            <person name="He W."/>
            <person name="Wang L."/>
            <person name="Zhang D.-F."/>
        </authorList>
    </citation>
    <scope>NUCLEOTIDE SEQUENCE [LARGE SCALE GENOMIC DNA]</scope>
    <source>
        <strain evidence="1 2">WL0050</strain>
    </source>
</reference>
<name>A0ABT2ZKS8_9RHOB</name>
<sequence length="376" mass="41522">MEPFKSVYSPGLVSLIGRLMSRHWAGFNAGAFENAVLPGLEALELKARAQLIADALHAQLPGDAEERNRILTAVLHPDPLDHAAAPSDEDGICGWGILPLTMIVGQYGLDAFDSSMAALAEMTKRFSSEFGIRHFLLADQGRALAIMSRWVDDPNRHVRRLVSEGTRPRLPWAMQLPALRADPAPALPLLSRLRDDPEEYVRRSVANHLNDIAKDHPALVTCIARDWMDGADQPRRALLRHACRGLIKAGDADTLAVFGRMPPRLAPVVPRLSADRVGMGDDLTIAADLSSTTTEPQELTVDYVLHFRKANGQLSPKVFKGTVLTLEAGESREFRRTHRFREVTTRRHYPGQHAVALRVNGRDSDRVAFHLDCAAS</sequence>
<organism evidence="1 2">
    <name type="scientific">Albidovulum litorale</name>
    <dbReference type="NCBI Taxonomy" id="2984134"/>
    <lineage>
        <taxon>Bacteria</taxon>
        <taxon>Pseudomonadati</taxon>
        <taxon>Pseudomonadota</taxon>
        <taxon>Alphaproteobacteria</taxon>
        <taxon>Rhodobacterales</taxon>
        <taxon>Paracoccaceae</taxon>
        <taxon>Albidovulum</taxon>
    </lineage>
</organism>
<evidence type="ECO:0000313" key="1">
    <source>
        <dbReference type="EMBL" id="MCV2871657.1"/>
    </source>
</evidence>
<evidence type="ECO:0000313" key="2">
    <source>
        <dbReference type="Proteomes" id="UP001652564"/>
    </source>
</evidence>
<dbReference type="SUPFAM" id="SSF48371">
    <property type="entry name" value="ARM repeat"/>
    <property type="match status" value="1"/>
</dbReference>
<accession>A0ABT2ZKS8</accession>
<gene>
    <name evidence="1" type="ORF">OEZ71_05055</name>
</gene>
<keyword evidence="2" id="KW-1185">Reference proteome</keyword>